<reference evidence="1" key="1">
    <citation type="journal article" date="2014" name="Int. J. Syst. Evol. Microbiol.">
        <title>Complete genome sequence of Corynebacterium casei LMG S-19264T (=DSM 44701T), isolated from a smear-ripened cheese.</title>
        <authorList>
            <consortium name="US DOE Joint Genome Institute (JGI-PGF)"/>
            <person name="Walter F."/>
            <person name="Albersmeier A."/>
            <person name="Kalinowski J."/>
            <person name="Ruckert C."/>
        </authorList>
    </citation>
    <scope>NUCLEOTIDE SEQUENCE</scope>
    <source>
        <strain evidence="1">KCTC 23310</strain>
    </source>
</reference>
<comment type="caution">
    <text evidence="1">The sequence shown here is derived from an EMBL/GenBank/DDBJ whole genome shotgun (WGS) entry which is preliminary data.</text>
</comment>
<dbReference type="RefSeq" id="WP_189413486.1">
    <property type="nucleotide sequence ID" value="NZ_BMYJ01000015.1"/>
</dbReference>
<gene>
    <name evidence="1" type="ORF">GCM10007315_34930</name>
</gene>
<protein>
    <recommendedName>
        <fullName evidence="3">DUF2478 domain-containing protein</fullName>
    </recommendedName>
</protein>
<proteinExistence type="predicted"/>
<dbReference type="EMBL" id="BMYJ01000015">
    <property type="protein sequence ID" value="GHC66990.1"/>
    <property type="molecule type" value="Genomic_DNA"/>
</dbReference>
<name>A0A918WP13_9RHOB</name>
<evidence type="ECO:0008006" key="3">
    <source>
        <dbReference type="Google" id="ProtNLM"/>
    </source>
</evidence>
<reference evidence="1" key="2">
    <citation type="submission" date="2020-09" db="EMBL/GenBank/DDBJ databases">
        <authorList>
            <person name="Sun Q."/>
            <person name="Kim S."/>
        </authorList>
    </citation>
    <scope>NUCLEOTIDE SEQUENCE</scope>
    <source>
        <strain evidence="1">KCTC 23310</strain>
    </source>
</reference>
<dbReference type="Proteomes" id="UP000638981">
    <property type="component" value="Unassembled WGS sequence"/>
</dbReference>
<dbReference type="InterPro" id="IPR018912">
    <property type="entry name" value="DUF2478"/>
</dbReference>
<dbReference type="AlphaFoldDB" id="A0A918WP13"/>
<sequence>MMLAYVMTPERGETDLLLTALAHRLLAEGRAVVAAVQSNQDCETAPGCDMDLAILPDGPVIRISQNLGPESKGCKLDAGALEQAVEQVSQRMAGARALILNKFGKHEAEGRGFRTLIGQALADGLPVLLGVNARNAVAFQEFAGEMAAELPADPVVLTDWLAERMIP</sequence>
<keyword evidence="2" id="KW-1185">Reference proteome</keyword>
<accession>A0A918WP13</accession>
<evidence type="ECO:0000313" key="2">
    <source>
        <dbReference type="Proteomes" id="UP000638981"/>
    </source>
</evidence>
<evidence type="ECO:0000313" key="1">
    <source>
        <dbReference type="EMBL" id="GHC66990.1"/>
    </source>
</evidence>
<dbReference type="Pfam" id="PF10649">
    <property type="entry name" value="DUF2478"/>
    <property type="match status" value="1"/>
</dbReference>
<organism evidence="1 2">
    <name type="scientific">Neogemmobacter tilapiae</name>
    <dbReference type="NCBI Taxonomy" id="875041"/>
    <lineage>
        <taxon>Bacteria</taxon>
        <taxon>Pseudomonadati</taxon>
        <taxon>Pseudomonadota</taxon>
        <taxon>Alphaproteobacteria</taxon>
        <taxon>Rhodobacterales</taxon>
        <taxon>Paracoccaceae</taxon>
        <taxon>Neogemmobacter</taxon>
    </lineage>
</organism>